<proteinExistence type="predicted"/>
<sequence>MLLTNGTCERLLQGKSKGIGSIVQYIGMERVPAEDSSTLAQRYRITISDGQMCLRVMVSPFLNDLIEKNMMRVLDVIQIVDTLRCSRAGHAVVIVTQLSVIGSAYEQVGFPRMLNTIVDEINSEDVLEPERSSPPIASSAPPTIHSVPSSPLANRTTRSERVTDAASKAPYAAAADKRKETKKREDAYEKRMLDKLYPGMNGRWQVMVRVVRNSGRMVGRMDETRVRSLLTVMDASGKMTISAWTGPAIILTDTMQIGKVYTVSNAQIIKPPKQYTVGDIRYQIKITSASRVKEVLDDGTVPNLTFDPLPIGELKTCSAGSCDVVSIINRVSGLLKVTKRSESLREWCSSVEEDSYGPQDDAVLLCECTVVDNSGYSCRVALWNKDAETFEGKVGDVLMLKDARITTFAGVSLTTGDGTGFLVNPPIPATRAMKDWFRVKGQFCTFTELSDAAFGACSSRQASSTVGERGLLTVSEAVAEEIGADTVWESFKTRAKLRSVQTSKIAYEACTQEGCNGGVEKVDDHFKCRACRATVAETRYCYRLNVIITDGNDEISATMFDQVGENLLGIPADEMEDYRINQKSEYNRLIQRVLDWYMFTVQARTSTDTGLIMYNIVYCER</sequence>
<feature type="region of interest" description="Disordered" evidence="2">
    <location>
        <begin position="125"/>
        <end position="186"/>
    </location>
</feature>
<dbReference type="Gene3D" id="2.40.50.140">
    <property type="entry name" value="Nucleic acid-binding proteins"/>
    <property type="match status" value="4"/>
</dbReference>
<feature type="domain" description="Replication factor-A protein 1 N-terminal" evidence="3">
    <location>
        <begin position="3"/>
        <end position="102"/>
    </location>
</feature>
<evidence type="ECO:0000313" key="6">
    <source>
        <dbReference type="EMBL" id="KZO98252.1"/>
    </source>
</evidence>
<dbReference type="InterPro" id="IPR013955">
    <property type="entry name" value="Rep_factor-A_C"/>
</dbReference>
<feature type="compositionally biased region" description="Low complexity" evidence="2">
    <location>
        <begin position="165"/>
        <end position="174"/>
    </location>
</feature>
<dbReference type="CDD" id="cd04475">
    <property type="entry name" value="RPA1_DBD_B"/>
    <property type="match status" value="1"/>
</dbReference>
<keyword evidence="1" id="KW-0238">DNA-binding</keyword>
<evidence type="ECO:0000256" key="1">
    <source>
        <dbReference type="ARBA" id="ARBA00023125"/>
    </source>
</evidence>
<feature type="compositionally biased region" description="Polar residues" evidence="2">
    <location>
        <begin position="146"/>
        <end position="156"/>
    </location>
</feature>
<accession>A0A167NZE9</accession>
<name>A0A167NZE9_CALVF</name>
<dbReference type="Proteomes" id="UP000076738">
    <property type="component" value="Unassembled WGS sequence"/>
</dbReference>
<feature type="compositionally biased region" description="Basic and acidic residues" evidence="2">
    <location>
        <begin position="175"/>
        <end position="186"/>
    </location>
</feature>
<dbReference type="AlphaFoldDB" id="A0A167NZE9"/>
<gene>
    <name evidence="6" type="ORF">CALVIDRAFT_562175</name>
</gene>
<dbReference type="Pfam" id="PF16900">
    <property type="entry name" value="REPA_OB_2"/>
    <property type="match status" value="1"/>
</dbReference>
<protein>
    <recommendedName>
        <fullName evidence="8">Replication protein A subunit</fullName>
    </recommendedName>
</protein>
<dbReference type="STRING" id="1330018.A0A167NZE9"/>
<dbReference type="GO" id="GO:0005634">
    <property type="term" value="C:nucleus"/>
    <property type="evidence" value="ECO:0007669"/>
    <property type="project" value="InterPro"/>
</dbReference>
<evidence type="ECO:0000313" key="7">
    <source>
        <dbReference type="Proteomes" id="UP000076738"/>
    </source>
</evidence>
<dbReference type="InterPro" id="IPR007199">
    <property type="entry name" value="Rep_factor-A_N"/>
</dbReference>
<dbReference type="OrthoDB" id="1751331at2759"/>
<evidence type="ECO:0000259" key="3">
    <source>
        <dbReference type="Pfam" id="PF04057"/>
    </source>
</evidence>
<dbReference type="PANTHER" id="PTHR47165">
    <property type="entry name" value="OS03G0429900 PROTEIN"/>
    <property type="match status" value="1"/>
</dbReference>
<evidence type="ECO:0000259" key="4">
    <source>
        <dbReference type="Pfam" id="PF08646"/>
    </source>
</evidence>
<keyword evidence="7" id="KW-1185">Reference proteome</keyword>
<dbReference type="Pfam" id="PF08646">
    <property type="entry name" value="Rep_fac-A_C"/>
    <property type="match status" value="1"/>
</dbReference>
<dbReference type="EMBL" id="KV417276">
    <property type="protein sequence ID" value="KZO98252.1"/>
    <property type="molecule type" value="Genomic_DNA"/>
</dbReference>
<evidence type="ECO:0000256" key="2">
    <source>
        <dbReference type="SAM" id="MobiDB-lite"/>
    </source>
</evidence>
<evidence type="ECO:0000259" key="5">
    <source>
        <dbReference type="Pfam" id="PF16900"/>
    </source>
</evidence>
<dbReference type="GO" id="GO:0006260">
    <property type="term" value="P:DNA replication"/>
    <property type="evidence" value="ECO:0007669"/>
    <property type="project" value="InterPro"/>
</dbReference>
<feature type="compositionally biased region" description="Low complexity" evidence="2">
    <location>
        <begin position="133"/>
        <end position="142"/>
    </location>
</feature>
<feature type="domain" description="Replication factor A C-terminal" evidence="4">
    <location>
        <begin position="491"/>
        <end position="605"/>
    </location>
</feature>
<evidence type="ECO:0008006" key="8">
    <source>
        <dbReference type="Google" id="ProtNLM"/>
    </source>
</evidence>
<dbReference type="InterPro" id="IPR012340">
    <property type="entry name" value="NA-bd_OB-fold"/>
</dbReference>
<reference evidence="6 7" key="1">
    <citation type="journal article" date="2016" name="Mol. Biol. Evol.">
        <title>Comparative Genomics of Early-Diverging Mushroom-Forming Fungi Provides Insights into the Origins of Lignocellulose Decay Capabilities.</title>
        <authorList>
            <person name="Nagy L.G."/>
            <person name="Riley R."/>
            <person name="Tritt A."/>
            <person name="Adam C."/>
            <person name="Daum C."/>
            <person name="Floudas D."/>
            <person name="Sun H."/>
            <person name="Yadav J.S."/>
            <person name="Pangilinan J."/>
            <person name="Larsson K.H."/>
            <person name="Matsuura K."/>
            <person name="Barry K."/>
            <person name="Labutti K."/>
            <person name="Kuo R."/>
            <person name="Ohm R.A."/>
            <person name="Bhattacharya S.S."/>
            <person name="Shirouzu T."/>
            <person name="Yoshinaga Y."/>
            <person name="Martin F.M."/>
            <person name="Grigoriev I.V."/>
            <person name="Hibbett D.S."/>
        </authorList>
    </citation>
    <scope>NUCLEOTIDE SEQUENCE [LARGE SCALE GENOMIC DNA]</scope>
    <source>
        <strain evidence="6 7">TUFC12733</strain>
    </source>
</reference>
<dbReference type="SUPFAM" id="SSF50249">
    <property type="entry name" value="Nucleic acid-binding proteins"/>
    <property type="match status" value="4"/>
</dbReference>
<organism evidence="6 7">
    <name type="scientific">Calocera viscosa (strain TUFC12733)</name>
    <dbReference type="NCBI Taxonomy" id="1330018"/>
    <lineage>
        <taxon>Eukaryota</taxon>
        <taxon>Fungi</taxon>
        <taxon>Dikarya</taxon>
        <taxon>Basidiomycota</taxon>
        <taxon>Agaricomycotina</taxon>
        <taxon>Dacrymycetes</taxon>
        <taxon>Dacrymycetales</taxon>
        <taxon>Dacrymycetaceae</taxon>
        <taxon>Calocera</taxon>
    </lineage>
</organism>
<dbReference type="Pfam" id="PF04057">
    <property type="entry name" value="Rep-A_N"/>
    <property type="match status" value="1"/>
</dbReference>
<dbReference type="GO" id="GO:0003677">
    <property type="term" value="F:DNA binding"/>
    <property type="evidence" value="ECO:0007669"/>
    <property type="project" value="UniProtKB-KW"/>
</dbReference>
<dbReference type="InterPro" id="IPR031657">
    <property type="entry name" value="REPA_OB_2"/>
</dbReference>
<feature type="domain" description="Replication protein A OB" evidence="5">
    <location>
        <begin position="367"/>
        <end position="422"/>
    </location>
</feature>
<dbReference type="PANTHER" id="PTHR47165:SF4">
    <property type="entry name" value="OS03G0429900 PROTEIN"/>
    <property type="match status" value="1"/>
</dbReference>